<dbReference type="RefSeq" id="WP_153571201.1">
    <property type="nucleotide sequence ID" value="NZ_CP045725.1"/>
</dbReference>
<dbReference type="InterPro" id="IPR029039">
    <property type="entry name" value="Flavoprotein-like_sf"/>
</dbReference>
<dbReference type="Proteomes" id="UP000386847">
    <property type="component" value="Chromosome"/>
</dbReference>
<sequence>MSVLVIYESMFGHTKAIAEAAADGLSDALARGGAHETVTLVPVTDAPETLPDDITLLVLGGPTHAFSMSRESTREDALQQAHVEDAARQSTGLREWIEGATTSGSVAVVTFDTRVKKPFIPGSAAKAAAKALAAKGFADVERGETFWVVDTPGPLVDGELERAREWGASLADHV</sequence>
<feature type="domain" description="Flavodoxin-like" evidence="1">
    <location>
        <begin position="3"/>
        <end position="171"/>
    </location>
</feature>
<protein>
    <submittedName>
        <fullName evidence="2">Flavodoxin/nitric oxide synthase</fullName>
    </submittedName>
</protein>
<dbReference type="KEGG" id="rain:Rai3103_02110"/>
<evidence type="ECO:0000313" key="3">
    <source>
        <dbReference type="Proteomes" id="UP000386847"/>
    </source>
</evidence>
<organism evidence="2 3">
    <name type="scientific">Raineyella fluvialis</name>
    <dbReference type="NCBI Taxonomy" id="2662261"/>
    <lineage>
        <taxon>Bacteria</taxon>
        <taxon>Bacillati</taxon>
        <taxon>Actinomycetota</taxon>
        <taxon>Actinomycetes</taxon>
        <taxon>Propionibacteriales</taxon>
        <taxon>Propionibacteriaceae</taxon>
        <taxon>Raineyella</taxon>
    </lineage>
</organism>
<evidence type="ECO:0000259" key="1">
    <source>
        <dbReference type="PROSITE" id="PS50902"/>
    </source>
</evidence>
<dbReference type="AlphaFoldDB" id="A0A5Q2F6R0"/>
<dbReference type="SUPFAM" id="SSF52218">
    <property type="entry name" value="Flavoproteins"/>
    <property type="match status" value="1"/>
</dbReference>
<accession>A0A5Q2F6R0</accession>
<dbReference type="GO" id="GO:0010181">
    <property type="term" value="F:FMN binding"/>
    <property type="evidence" value="ECO:0007669"/>
    <property type="project" value="InterPro"/>
</dbReference>
<evidence type="ECO:0000313" key="2">
    <source>
        <dbReference type="EMBL" id="QGF22672.1"/>
    </source>
</evidence>
<dbReference type="EMBL" id="CP045725">
    <property type="protein sequence ID" value="QGF22672.1"/>
    <property type="molecule type" value="Genomic_DNA"/>
</dbReference>
<reference evidence="2 3" key="1">
    <citation type="submission" date="2019-10" db="EMBL/GenBank/DDBJ databases">
        <title>Genomic analysis of Raineyella sp. CBA3103.</title>
        <authorList>
            <person name="Roh S.W."/>
        </authorList>
    </citation>
    <scope>NUCLEOTIDE SEQUENCE [LARGE SCALE GENOMIC DNA]</scope>
    <source>
        <strain evidence="2 3">CBA3103</strain>
    </source>
</reference>
<dbReference type="InterPro" id="IPR008254">
    <property type="entry name" value="Flavodoxin/NO_synth"/>
</dbReference>
<dbReference type="PROSITE" id="PS50902">
    <property type="entry name" value="FLAVODOXIN_LIKE"/>
    <property type="match status" value="1"/>
</dbReference>
<keyword evidence="3" id="KW-1185">Reference proteome</keyword>
<name>A0A5Q2F6R0_9ACTN</name>
<dbReference type="Gene3D" id="3.40.50.360">
    <property type="match status" value="1"/>
</dbReference>
<gene>
    <name evidence="2" type="ORF">Rai3103_02110</name>
</gene>
<proteinExistence type="predicted"/>